<name>A0A438D7U7_VITVI</name>
<feature type="compositionally biased region" description="Polar residues" evidence="1">
    <location>
        <begin position="119"/>
        <end position="133"/>
    </location>
</feature>
<feature type="region of interest" description="Disordered" evidence="1">
    <location>
        <begin position="99"/>
        <end position="155"/>
    </location>
</feature>
<feature type="signal peptide" evidence="2">
    <location>
        <begin position="1"/>
        <end position="19"/>
    </location>
</feature>
<reference evidence="3 4" key="1">
    <citation type="journal article" date="2018" name="PLoS Genet.">
        <title>Population sequencing reveals clonal diversity and ancestral inbreeding in the grapevine cultivar Chardonnay.</title>
        <authorList>
            <person name="Roach M.J."/>
            <person name="Johnson D.L."/>
            <person name="Bohlmann J."/>
            <person name="van Vuuren H.J."/>
            <person name="Jones S.J."/>
            <person name="Pretorius I.S."/>
            <person name="Schmidt S.A."/>
            <person name="Borneman A.R."/>
        </authorList>
    </citation>
    <scope>NUCLEOTIDE SEQUENCE [LARGE SCALE GENOMIC DNA]</scope>
    <source>
        <strain evidence="4">cv. Chardonnay</strain>
        <tissue evidence="3">Leaf</tissue>
    </source>
</reference>
<dbReference type="Proteomes" id="UP000288805">
    <property type="component" value="Unassembled WGS sequence"/>
</dbReference>
<feature type="region of interest" description="Disordered" evidence="1">
    <location>
        <begin position="344"/>
        <end position="365"/>
    </location>
</feature>
<evidence type="ECO:0000313" key="4">
    <source>
        <dbReference type="Proteomes" id="UP000288805"/>
    </source>
</evidence>
<evidence type="ECO:0000256" key="1">
    <source>
        <dbReference type="SAM" id="MobiDB-lite"/>
    </source>
</evidence>
<evidence type="ECO:0000313" key="3">
    <source>
        <dbReference type="EMBL" id="RVW31524.1"/>
    </source>
</evidence>
<organism evidence="3 4">
    <name type="scientific">Vitis vinifera</name>
    <name type="common">Grape</name>
    <dbReference type="NCBI Taxonomy" id="29760"/>
    <lineage>
        <taxon>Eukaryota</taxon>
        <taxon>Viridiplantae</taxon>
        <taxon>Streptophyta</taxon>
        <taxon>Embryophyta</taxon>
        <taxon>Tracheophyta</taxon>
        <taxon>Spermatophyta</taxon>
        <taxon>Magnoliopsida</taxon>
        <taxon>eudicotyledons</taxon>
        <taxon>Gunneridae</taxon>
        <taxon>Pentapetalae</taxon>
        <taxon>rosids</taxon>
        <taxon>Vitales</taxon>
        <taxon>Vitaceae</taxon>
        <taxon>Viteae</taxon>
        <taxon>Vitis</taxon>
    </lineage>
</organism>
<dbReference type="EMBL" id="QGNW01001749">
    <property type="protein sequence ID" value="RVW31524.1"/>
    <property type="molecule type" value="Genomic_DNA"/>
</dbReference>
<comment type="caution">
    <text evidence="3">The sequence shown here is derived from an EMBL/GenBank/DDBJ whole genome shotgun (WGS) entry which is preliminary data.</text>
</comment>
<accession>A0A438D7U7</accession>
<feature type="compositionally biased region" description="Low complexity" evidence="1">
    <location>
        <begin position="384"/>
        <end position="397"/>
    </location>
</feature>
<gene>
    <name evidence="3" type="ORF">CK203_087977</name>
</gene>
<feature type="chain" id="PRO_5019503368" evidence="2">
    <location>
        <begin position="20"/>
        <end position="467"/>
    </location>
</feature>
<protein>
    <submittedName>
        <fullName evidence="3">Uncharacterized protein</fullName>
    </submittedName>
</protein>
<dbReference type="AlphaFoldDB" id="A0A438D7U7"/>
<feature type="region of interest" description="Disordered" evidence="1">
    <location>
        <begin position="383"/>
        <end position="467"/>
    </location>
</feature>
<keyword evidence="2" id="KW-0732">Signal</keyword>
<evidence type="ECO:0000256" key="2">
    <source>
        <dbReference type="SAM" id="SignalP"/>
    </source>
</evidence>
<proteinExistence type="predicted"/>
<sequence length="467" mass="50337">MFVMMTFGGSMVIATLLAAVRNRGDGRWAMAGCCASSGEACHVCLMEDPDEDDPDDNACHVSLVSVALLCFCGLGFLVGVESRFRFNFGLKMSSKKKAASSARVGDAHEKSTDKLSLNKIPSSSPRNNSTRGSGSPAGIVHGIPPFHQDSTRLHSSQYPGADGMQHHQHAVQPRPHAVEVFFVYSLKKAKTDIFSLSAHLPSLQLVTNCQTRRREGRRDSDGPGCVGGVEASGEALLSKLLLSDSGRQGEAVQDAADCAEPDGGRPGAQEYVINILPRKMPKEVVPGEHYTVKDLPIYQALKRLTLKNAERSWTIGRRRKTKGPFGRLPDRNAAQTLLQIKLQRKEEAGEEWEGSEGAHSSQRICSSANYHEAEVIIEEPVNPAPHSISSAASINHPDSPNPDVDAVEAVCATPMEEAGQKARVSPRSGPLALVLVKGPPSKRPRFGAQSEVRTPRAASRSSARDRS</sequence>